<accession>A0ACD3AM74</accession>
<dbReference type="Proteomes" id="UP000308600">
    <property type="component" value="Unassembled WGS sequence"/>
</dbReference>
<sequence length="247" mass="27338">MLHKGFSEPASSLDEDPKNLQDICHWGISVMRNSCDEGGEITVREQQLGPPKNPANWVLGVCTFNFPASWSGFHDHLLVHFSIEEGKFYIEALGNSNLEVEGRASSPHPRVKGLGHTEKTTASNGSTFGTYGTAKFLKIPLISELRVVIGKFLSKCSGNRPHRYEHTPAIMALIFPDFNGQRMGHIPIQDRTEDDCALLGAQAYVCVDLTDRYICMVATQLVTVQLCPSWLLLVAAIFCHITKPQLT</sequence>
<gene>
    <name evidence="1" type="ORF">BDN72DRAFT_918924</name>
</gene>
<name>A0ACD3AM74_9AGAR</name>
<proteinExistence type="predicted"/>
<dbReference type="EMBL" id="ML208418">
    <property type="protein sequence ID" value="TFK66007.1"/>
    <property type="molecule type" value="Genomic_DNA"/>
</dbReference>
<evidence type="ECO:0000313" key="2">
    <source>
        <dbReference type="Proteomes" id="UP000308600"/>
    </source>
</evidence>
<reference evidence="1 2" key="1">
    <citation type="journal article" date="2019" name="Nat. Ecol. Evol.">
        <title>Megaphylogeny resolves global patterns of mushroom evolution.</title>
        <authorList>
            <person name="Varga T."/>
            <person name="Krizsan K."/>
            <person name="Foldi C."/>
            <person name="Dima B."/>
            <person name="Sanchez-Garcia M."/>
            <person name="Sanchez-Ramirez S."/>
            <person name="Szollosi G.J."/>
            <person name="Szarkandi J.G."/>
            <person name="Papp V."/>
            <person name="Albert L."/>
            <person name="Andreopoulos W."/>
            <person name="Angelini C."/>
            <person name="Antonin V."/>
            <person name="Barry K.W."/>
            <person name="Bougher N.L."/>
            <person name="Buchanan P."/>
            <person name="Buyck B."/>
            <person name="Bense V."/>
            <person name="Catcheside P."/>
            <person name="Chovatia M."/>
            <person name="Cooper J."/>
            <person name="Damon W."/>
            <person name="Desjardin D."/>
            <person name="Finy P."/>
            <person name="Geml J."/>
            <person name="Haridas S."/>
            <person name="Hughes K."/>
            <person name="Justo A."/>
            <person name="Karasinski D."/>
            <person name="Kautmanova I."/>
            <person name="Kiss B."/>
            <person name="Kocsube S."/>
            <person name="Kotiranta H."/>
            <person name="LaButti K.M."/>
            <person name="Lechner B.E."/>
            <person name="Liimatainen K."/>
            <person name="Lipzen A."/>
            <person name="Lukacs Z."/>
            <person name="Mihaltcheva S."/>
            <person name="Morgado L.N."/>
            <person name="Niskanen T."/>
            <person name="Noordeloos M.E."/>
            <person name="Ohm R.A."/>
            <person name="Ortiz-Santana B."/>
            <person name="Ovrebo C."/>
            <person name="Racz N."/>
            <person name="Riley R."/>
            <person name="Savchenko A."/>
            <person name="Shiryaev A."/>
            <person name="Soop K."/>
            <person name="Spirin V."/>
            <person name="Szebenyi C."/>
            <person name="Tomsovsky M."/>
            <person name="Tulloss R.E."/>
            <person name="Uehling J."/>
            <person name="Grigoriev I.V."/>
            <person name="Vagvolgyi C."/>
            <person name="Papp T."/>
            <person name="Martin F.M."/>
            <person name="Miettinen O."/>
            <person name="Hibbett D.S."/>
            <person name="Nagy L.G."/>
        </authorList>
    </citation>
    <scope>NUCLEOTIDE SEQUENCE [LARGE SCALE GENOMIC DNA]</scope>
    <source>
        <strain evidence="1 2">NL-1719</strain>
    </source>
</reference>
<evidence type="ECO:0000313" key="1">
    <source>
        <dbReference type="EMBL" id="TFK66007.1"/>
    </source>
</evidence>
<organism evidence="1 2">
    <name type="scientific">Pluteus cervinus</name>
    <dbReference type="NCBI Taxonomy" id="181527"/>
    <lineage>
        <taxon>Eukaryota</taxon>
        <taxon>Fungi</taxon>
        <taxon>Dikarya</taxon>
        <taxon>Basidiomycota</taxon>
        <taxon>Agaricomycotina</taxon>
        <taxon>Agaricomycetes</taxon>
        <taxon>Agaricomycetidae</taxon>
        <taxon>Agaricales</taxon>
        <taxon>Pluteineae</taxon>
        <taxon>Pluteaceae</taxon>
        <taxon>Pluteus</taxon>
    </lineage>
</organism>
<keyword evidence="2" id="KW-1185">Reference proteome</keyword>
<protein>
    <submittedName>
        <fullName evidence="1">Uncharacterized protein</fullName>
    </submittedName>
</protein>